<feature type="region of interest" description="Disordered" evidence="6">
    <location>
        <begin position="1"/>
        <end position="22"/>
    </location>
</feature>
<comment type="caution">
    <text evidence="8">The sequence shown here is derived from an EMBL/GenBank/DDBJ whole genome shotgun (WGS) entry which is preliminary data.</text>
</comment>
<reference evidence="8" key="1">
    <citation type="submission" date="2022-10" db="EMBL/GenBank/DDBJ databases">
        <title>Tapping the CABI collections for fungal endophytes: first genome assemblies for Collariella, Neodidymelliopsis, Ascochyta clinopodiicola, Didymella pomorum, Didymosphaeria variabile, Neocosmospora piperis and Neocucurbitaria cava.</title>
        <authorList>
            <person name="Hill R."/>
        </authorList>
    </citation>
    <scope>NUCLEOTIDE SEQUENCE</scope>
    <source>
        <strain evidence="8">IMI 356814</strain>
    </source>
</reference>
<keyword evidence="5 7" id="KW-0472">Membrane</keyword>
<dbReference type="AlphaFoldDB" id="A0A9W9CPV7"/>
<dbReference type="OrthoDB" id="2962993at2759"/>
<dbReference type="Gene3D" id="1.20.1250.20">
    <property type="entry name" value="MFS general substrate transporter like domains"/>
    <property type="match status" value="1"/>
</dbReference>
<dbReference type="EMBL" id="JAPEUY010000003">
    <property type="protein sequence ID" value="KAJ4375155.1"/>
    <property type="molecule type" value="Genomic_DNA"/>
</dbReference>
<evidence type="ECO:0000256" key="4">
    <source>
        <dbReference type="ARBA" id="ARBA00022989"/>
    </source>
</evidence>
<dbReference type="SUPFAM" id="SSF103473">
    <property type="entry name" value="MFS general substrate transporter"/>
    <property type="match status" value="1"/>
</dbReference>
<dbReference type="PANTHER" id="PTHR43791">
    <property type="entry name" value="PERMEASE-RELATED"/>
    <property type="match status" value="1"/>
</dbReference>
<feature type="transmembrane region" description="Helical" evidence="7">
    <location>
        <begin position="48"/>
        <end position="66"/>
    </location>
</feature>
<feature type="transmembrane region" description="Helical" evidence="7">
    <location>
        <begin position="86"/>
        <end position="108"/>
    </location>
</feature>
<feature type="transmembrane region" description="Helical" evidence="7">
    <location>
        <begin position="369"/>
        <end position="393"/>
    </location>
</feature>
<dbReference type="Pfam" id="PF07690">
    <property type="entry name" value="MFS_1"/>
    <property type="match status" value="1"/>
</dbReference>
<dbReference type="PANTHER" id="PTHR43791:SF24">
    <property type="entry name" value="NICOTINIC ACID PLASMA MEMBRANE TRANSPORTER"/>
    <property type="match status" value="1"/>
</dbReference>
<accession>A0A9W9CPV7</accession>
<feature type="transmembrane region" description="Helical" evidence="7">
    <location>
        <begin position="309"/>
        <end position="330"/>
    </location>
</feature>
<evidence type="ECO:0000256" key="7">
    <source>
        <dbReference type="SAM" id="Phobius"/>
    </source>
</evidence>
<protein>
    <submittedName>
        <fullName evidence="8">Uncharacterized protein</fullName>
    </submittedName>
</protein>
<keyword evidence="4 7" id="KW-1133">Transmembrane helix</keyword>
<name>A0A9W9CPV7_9PLEO</name>
<keyword evidence="3 7" id="KW-0812">Transmembrane</keyword>
<dbReference type="GO" id="GO:0022857">
    <property type="term" value="F:transmembrane transporter activity"/>
    <property type="evidence" value="ECO:0007669"/>
    <property type="project" value="InterPro"/>
</dbReference>
<keyword evidence="2" id="KW-0813">Transport</keyword>
<feature type="transmembrane region" description="Helical" evidence="7">
    <location>
        <begin position="150"/>
        <end position="171"/>
    </location>
</feature>
<evidence type="ECO:0000256" key="6">
    <source>
        <dbReference type="SAM" id="MobiDB-lite"/>
    </source>
</evidence>
<evidence type="ECO:0000256" key="1">
    <source>
        <dbReference type="ARBA" id="ARBA00004141"/>
    </source>
</evidence>
<evidence type="ECO:0000256" key="2">
    <source>
        <dbReference type="ARBA" id="ARBA00022448"/>
    </source>
</evidence>
<comment type="subcellular location">
    <subcellularLocation>
        <location evidence="1">Membrane</location>
        <topology evidence="1">Multi-pass membrane protein</topology>
    </subcellularLocation>
</comment>
<keyword evidence="9" id="KW-1185">Reference proteome</keyword>
<sequence>MDARLPSAEIKNQPSDQPHDDQVSIQEGHEVYQINPAEEKRLLRKLDLTFNLIFMLVYLTCFLDRGNIGNVRVAGIIPDIHTNATAYGAAISVFYATYILVEIPIPLLMKRLTPCVLLSALCAAISGAFGGLLAYGLLQMDGISGYAGWRWVYIIEGIISIAVVPLIWFGLPNNPSQAYFLNAHQKEIMVARDIERARYIGQEKFDWGQVNQAFRDPKVYLSGIIQFCQDILLYGFSTFLPSILTSMGYDKLEANYLSIPVYIWGALAFVGVARISDKYKVRGIVILGTNLVGIVGYILLLTIDTGGVRYFATFLCVTAVYVGPGLNLAWLNVNSAPQYKRATAIGIQQSMGNSAGIVAGQVYRTAPYTLGNAFSLGSLCVAEIMIIVLVLYLKRQNSMKQRSISGSVRERGKSDTGDGAVDFVYHL</sequence>
<feature type="transmembrane region" description="Helical" evidence="7">
    <location>
        <begin position="115"/>
        <end position="138"/>
    </location>
</feature>
<dbReference type="InterPro" id="IPR011701">
    <property type="entry name" value="MFS"/>
</dbReference>
<organism evidence="8 9">
    <name type="scientific">Neocucurbitaria cava</name>
    <dbReference type="NCBI Taxonomy" id="798079"/>
    <lineage>
        <taxon>Eukaryota</taxon>
        <taxon>Fungi</taxon>
        <taxon>Dikarya</taxon>
        <taxon>Ascomycota</taxon>
        <taxon>Pezizomycotina</taxon>
        <taxon>Dothideomycetes</taxon>
        <taxon>Pleosporomycetidae</taxon>
        <taxon>Pleosporales</taxon>
        <taxon>Pleosporineae</taxon>
        <taxon>Cucurbitariaceae</taxon>
        <taxon>Neocucurbitaria</taxon>
    </lineage>
</organism>
<proteinExistence type="predicted"/>
<evidence type="ECO:0000256" key="3">
    <source>
        <dbReference type="ARBA" id="ARBA00022692"/>
    </source>
</evidence>
<feature type="transmembrane region" description="Helical" evidence="7">
    <location>
        <begin position="255"/>
        <end position="272"/>
    </location>
</feature>
<evidence type="ECO:0000256" key="5">
    <source>
        <dbReference type="ARBA" id="ARBA00023136"/>
    </source>
</evidence>
<dbReference type="GO" id="GO:0016020">
    <property type="term" value="C:membrane"/>
    <property type="evidence" value="ECO:0007669"/>
    <property type="project" value="UniProtKB-SubCell"/>
</dbReference>
<evidence type="ECO:0000313" key="8">
    <source>
        <dbReference type="EMBL" id="KAJ4375155.1"/>
    </source>
</evidence>
<dbReference type="FunFam" id="1.20.1250.20:FF:000068">
    <property type="entry name" value="MFS general substrate transporter"/>
    <property type="match status" value="1"/>
</dbReference>
<evidence type="ECO:0000313" key="9">
    <source>
        <dbReference type="Proteomes" id="UP001140560"/>
    </source>
</evidence>
<gene>
    <name evidence="8" type="ORF">N0V83_002239</name>
</gene>
<dbReference type="InterPro" id="IPR036259">
    <property type="entry name" value="MFS_trans_sf"/>
</dbReference>
<feature type="transmembrane region" description="Helical" evidence="7">
    <location>
        <begin position="284"/>
        <end position="303"/>
    </location>
</feature>
<dbReference type="Proteomes" id="UP001140560">
    <property type="component" value="Unassembled WGS sequence"/>
</dbReference>